<comment type="similarity">
    <text evidence="2 8">Belongs to the ABC-3 integral membrane protein family.</text>
</comment>
<keyword evidence="4" id="KW-1003">Cell membrane</keyword>
<feature type="transmembrane region" description="Helical" evidence="9">
    <location>
        <begin position="179"/>
        <end position="197"/>
    </location>
</feature>
<dbReference type="GO" id="GO:0010043">
    <property type="term" value="P:response to zinc ion"/>
    <property type="evidence" value="ECO:0007669"/>
    <property type="project" value="TreeGrafter"/>
</dbReference>
<dbReference type="GO" id="GO:0055085">
    <property type="term" value="P:transmembrane transport"/>
    <property type="evidence" value="ECO:0007669"/>
    <property type="project" value="InterPro"/>
</dbReference>
<feature type="transmembrane region" description="Helical" evidence="9">
    <location>
        <begin position="260"/>
        <end position="286"/>
    </location>
</feature>
<accession>A0A1I3FUB6</accession>
<evidence type="ECO:0000256" key="3">
    <source>
        <dbReference type="ARBA" id="ARBA00022448"/>
    </source>
</evidence>
<dbReference type="SUPFAM" id="SSF81345">
    <property type="entry name" value="ABC transporter involved in vitamin B12 uptake, BtuC"/>
    <property type="match status" value="1"/>
</dbReference>
<dbReference type="Pfam" id="PF00950">
    <property type="entry name" value="ABC-3"/>
    <property type="match status" value="1"/>
</dbReference>
<dbReference type="Proteomes" id="UP000294489">
    <property type="component" value="Unassembled WGS sequence"/>
</dbReference>
<dbReference type="GO" id="GO:0043190">
    <property type="term" value="C:ATP-binding cassette (ABC) transporter complex"/>
    <property type="evidence" value="ECO:0007669"/>
    <property type="project" value="InterPro"/>
</dbReference>
<evidence type="ECO:0000313" key="12">
    <source>
        <dbReference type="Proteomes" id="UP000199040"/>
    </source>
</evidence>
<reference evidence="10 12" key="1">
    <citation type="submission" date="2016-10" db="EMBL/GenBank/DDBJ databases">
        <authorList>
            <person name="de Groot N.N."/>
        </authorList>
    </citation>
    <scope>NUCLEOTIDE SEQUENCE [LARGE SCALE GENOMIC DNA]</scope>
    <source>
        <strain evidence="10 12">CGMCC 1.6848</strain>
    </source>
</reference>
<feature type="transmembrane region" description="Helical" evidence="9">
    <location>
        <begin position="94"/>
        <end position="115"/>
    </location>
</feature>
<proteinExistence type="inferred from homology"/>
<gene>
    <name evidence="11" type="ORF">DFO67_10734</name>
    <name evidence="10" type="ORF">SAMN04487959_12132</name>
</gene>
<feature type="transmembrane region" description="Helical" evidence="9">
    <location>
        <begin position="232"/>
        <end position="254"/>
    </location>
</feature>
<name>A0A1I3FUB6_9GAMM</name>
<keyword evidence="6 9" id="KW-1133">Transmembrane helix</keyword>
<evidence type="ECO:0000256" key="1">
    <source>
        <dbReference type="ARBA" id="ARBA00004651"/>
    </source>
</evidence>
<organism evidence="10 12">
    <name type="scientific">Modicisalibacter xianhensis</name>
    <dbReference type="NCBI Taxonomy" id="442341"/>
    <lineage>
        <taxon>Bacteria</taxon>
        <taxon>Pseudomonadati</taxon>
        <taxon>Pseudomonadota</taxon>
        <taxon>Gammaproteobacteria</taxon>
        <taxon>Oceanospirillales</taxon>
        <taxon>Halomonadaceae</taxon>
        <taxon>Modicisalibacter</taxon>
    </lineage>
</organism>
<evidence type="ECO:0000313" key="10">
    <source>
        <dbReference type="EMBL" id="SFI14830.1"/>
    </source>
</evidence>
<evidence type="ECO:0000256" key="7">
    <source>
        <dbReference type="ARBA" id="ARBA00023136"/>
    </source>
</evidence>
<comment type="subcellular location">
    <subcellularLocation>
        <location evidence="1 8">Cell membrane</location>
        <topology evidence="1 8">Multi-pass membrane protein</topology>
    </subcellularLocation>
</comment>
<evidence type="ECO:0000256" key="2">
    <source>
        <dbReference type="ARBA" id="ARBA00008034"/>
    </source>
</evidence>
<evidence type="ECO:0000313" key="13">
    <source>
        <dbReference type="Proteomes" id="UP000294489"/>
    </source>
</evidence>
<evidence type="ECO:0000256" key="6">
    <source>
        <dbReference type="ARBA" id="ARBA00022989"/>
    </source>
</evidence>
<feature type="transmembrane region" description="Helical" evidence="9">
    <location>
        <begin position="203"/>
        <end position="220"/>
    </location>
</feature>
<feature type="transmembrane region" description="Helical" evidence="9">
    <location>
        <begin position="149"/>
        <end position="167"/>
    </location>
</feature>
<protein>
    <submittedName>
        <fullName evidence="10">Manganese/zinc/iron transport system permease protein</fullName>
    </submittedName>
</protein>
<dbReference type="InterPro" id="IPR037294">
    <property type="entry name" value="ABC_BtuC-like"/>
</dbReference>
<feature type="transmembrane region" description="Helical" evidence="9">
    <location>
        <begin position="64"/>
        <end position="85"/>
    </location>
</feature>
<feature type="transmembrane region" description="Helical" evidence="9">
    <location>
        <begin position="12"/>
        <end position="32"/>
    </location>
</feature>
<dbReference type="Gene3D" id="1.10.3470.10">
    <property type="entry name" value="ABC transporter involved in vitamin B12 uptake, BtuC"/>
    <property type="match status" value="1"/>
</dbReference>
<dbReference type="PANTHER" id="PTHR30477">
    <property type="entry name" value="ABC-TRANSPORTER METAL-BINDING PROTEIN"/>
    <property type="match status" value="1"/>
</dbReference>
<dbReference type="EMBL" id="FOPY01000021">
    <property type="protein sequence ID" value="SFI14830.1"/>
    <property type="molecule type" value="Genomic_DNA"/>
</dbReference>
<dbReference type="PANTHER" id="PTHR30477:SF8">
    <property type="entry name" value="METAL TRANSPORT SYSTEM MEMBRANE PROTEIN CT_070-RELATED"/>
    <property type="match status" value="1"/>
</dbReference>
<evidence type="ECO:0000313" key="11">
    <source>
        <dbReference type="EMBL" id="TDX29358.1"/>
    </source>
</evidence>
<feature type="transmembrane region" description="Helical" evidence="9">
    <location>
        <begin position="39"/>
        <end position="58"/>
    </location>
</feature>
<dbReference type="Proteomes" id="UP000199040">
    <property type="component" value="Unassembled WGS sequence"/>
</dbReference>
<evidence type="ECO:0000256" key="8">
    <source>
        <dbReference type="RuleBase" id="RU003943"/>
    </source>
</evidence>
<keyword evidence="7 9" id="KW-0472">Membrane</keyword>
<dbReference type="CDD" id="cd06550">
    <property type="entry name" value="TM_ABC_iron-siderophores_like"/>
    <property type="match status" value="1"/>
</dbReference>
<dbReference type="EMBL" id="SOEC01000007">
    <property type="protein sequence ID" value="TDX29358.1"/>
    <property type="molecule type" value="Genomic_DNA"/>
</dbReference>
<dbReference type="STRING" id="442341.SAMN04487959_12132"/>
<evidence type="ECO:0000256" key="5">
    <source>
        <dbReference type="ARBA" id="ARBA00022692"/>
    </source>
</evidence>
<evidence type="ECO:0000256" key="4">
    <source>
        <dbReference type="ARBA" id="ARBA00022475"/>
    </source>
</evidence>
<keyword evidence="3 8" id="KW-0813">Transport</keyword>
<dbReference type="RefSeq" id="WP_092850034.1">
    <property type="nucleotide sequence ID" value="NZ_FOPY01000021.1"/>
</dbReference>
<sequence>MLAPLFDNIPLMIMLVGMLVGIASTLVGTFLVLRGSSMLSDAIGHSIVFGIVIVWLLTHQQSGPVQIVGAALTGLLTVFLTELLVNTQRVKKDAAIGLVFPVLFSIGVLLLNLYARDVHIDTHTVLLGEIGFVWLDTVSIGGYPVPQSLLSMGAMTLLNGLFVLVFFKELKLATFDAPLAKALGFAPGVLFYALLMLTSGTAVAAFDAVGAVLFVAFVIVPPSAAYLLTNRLWLMFVYGMVISVLSSVSGYYLAVAWDVSIGGMMAVMTGVFLLLAFLAGPHYGLLAQLARRRGQRRLNENRTLAVHLYNHEGEPEQAVENVTRALREHLHWDAAKARRVVQRSREQGHVLQEGELLHLTPAGRAIAREILEPAKF</sequence>
<dbReference type="AlphaFoldDB" id="A0A1I3FUB6"/>
<reference evidence="11 13" key="2">
    <citation type="submission" date="2019-03" db="EMBL/GenBank/DDBJ databases">
        <title>Freshwater and sediment microbial communities from various areas in North America, analyzing microbe dynamics in response to fracking.</title>
        <authorList>
            <person name="Lamendella R."/>
        </authorList>
    </citation>
    <scope>NUCLEOTIDE SEQUENCE [LARGE SCALE GENOMIC DNA]</scope>
    <source>
        <strain evidence="11 13">6_TX</strain>
    </source>
</reference>
<dbReference type="InterPro" id="IPR001626">
    <property type="entry name" value="ABC_TroCD"/>
</dbReference>
<keyword evidence="5 8" id="KW-0812">Transmembrane</keyword>
<dbReference type="OrthoDB" id="9804300at2"/>
<keyword evidence="12" id="KW-1185">Reference proteome</keyword>
<evidence type="ECO:0000256" key="9">
    <source>
        <dbReference type="SAM" id="Phobius"/>
    </source>
</evidence>